<accession>A0A1S1MXA0</accession>
<comment type="caution">
    <text evidence="2">The sequence shown here is derived from an EMBL/GenBank/DDBJ whole genome shotgun (WGS) entry which is preliminary data.</text>
</comment>
<dbReference type="RefSeq" id="WP_070985423.1">
    <property type="nucleotide sequence ID" value="NZ_MKJU01000025.1"/>
</dbReference>
<sequence>MRTPTLSKSLLGLALLLANSTQAVEVQYTNLSSLSESHQKKVQSWLDNGLKSTFKTLGTLKQPVLPVFLQPRYFAIEPVPWASVKRGRLDGIELHFHRYASESALIKDWTLYHELSHLYHPLFDYEYFWLSEGLATYLQNIIMLDNGIINYSEFKQRLRAGLKRGRLQSYSIKGPLSEVANDMWQLGAQQRVYWSGTAFFIEAELALKQQTGPYTSIAQLIKQYQQCCKQANHTAKQFLTTLDKLSKSAIFSSLFNTYAMRQDFPVITQAQLNRLRF</sequence>
<gene>
    <name evidence="2" type="ORF">BET10_11905</name>
</gene>
<protein>
    <recommendedName>
        <fullName evidence="4">Peptidase M61 catalytic domain-containing protein</fullName>
    </recommendedName>
</protein>
<keyword evidence="1" id="KW-0732">Signal</keyword>
<dbReference type="AlphaFoldDB" id="A0A1S1MXA0"/>
<evidence type="ECO:0008006" key="4">
    <source>
        <dbReference type="Google" id="ProtNLM"/>
    </source>
</evidence>
<dbReference type="EMBL" id="MKJU01000025">
    <property type="protein sequence ID" value="OHU91508.1"/>
    <property type="molecule type" value="Genomic_DNA"/>
</dbReference>
<feature type="signal peptide" evidence="1">
    <location>
        <begin position="1"/>
        <end position="23"/>
    </location>
</feature>
<dbReference type="InterPro" id="IPR027268">
    <property type="entry name" value="Peptidase_M4/M1_CTD_sf"/>
</dbReference>
<dbReference type="STRING" id="1859457.BET10_11905"/>
<proteinExistence type="predicted"/>
<feature type="chain" id="PRO_5010181959" description="Peptidase M61 catalytic domain-containing protein" evidence="1">
    <location>
        <begin position="24"/>
        <end position="277"/>
    </location>
</feature>
<dbReference type="Gene3D" id="1.10.390.10">
    <property type="entry name" value="Neutral Protease Domain 2"/>
    <property type="match status" value="1"/>
</dbReference>
<organism evidence="2 3">
    <name type="scientific">Pseudoalteromonas amylolytica</name>
    <dbReference type="NCBI Taxonomy" id="1859457"/>
    <lineage>
        <taxon>Bacteria</taxon>
        <taxon>Pseudomonadati</taxon>
        <taxon>Pseudomonadota</taxon>
        <taxon>Gammaproteobacteria</taxon>
        <taxon>Alteromonadales</taxon>
        <taxon>Pseudoalteromonadaceae</taxon>
        <taxon>Pseudoalteromonas</taxon>
    </lineage>
</organism>
<evidence type="ECO:0000313" key="2">
    <source>
        <dbReference type="EMBL" id="OHU91508.1"/>
    </source>
</evidence>
<dbReference type="SUPFAM" id="SSF55486">
    <property type="entry name" value="Metalloproteases ('zincins'), catalytic domain"/>
    <property type="match status" value="1"/>
</dbReference>
<reference evidence="2 3" key="1">
    <citation type="submission" date="2016-09" db="EMBL/GenBank/DDBJ databases">
        <title>Pseudoalteromonas amylolytica sp. nov., isolated from the surface seawater.</title>
        <authorList>
            <person name="Wu Y.-H."/>
            <person name="Cheng H."/>
            <person name="Jin X.-B."/>
            <person name="Wang C.-S."/>
            <person name="Xu X.-W."/>
        </authorList>
    </citation>
    <scope>NUCLEOTIDE SEQUENCE [LARGE SCALE GENOMIC DNA]</scope>
    <source>
        <strain evidence="2 3">JW1</strain>
    </source>
</reference>
<evidence type="ECO:0000256" key="1">
    <source>
        <dbReference type="SAM" id="SignalP"/>
    </source>
</evidence>
<evidence type="ECO:0000313" key="3">
    <source>
        <dbReference type="Proteomes" id="UP000179786"/>
    </source>
</evidence>
<name>A0A1S1MXA0_9GAMM</name>
<keyword evidence="3" id="KW-1185">Reference proteome</keyword>
<dbReference type="Proteomes" id="UP000179786">
    <property type="component" value="Unassembled WGS sequence"/>
</dbReference>